<feature type="coiled-coil region" evidence="6">
    <location>
        <begin position="258"/>
        <end position="285"/>
    </location>
</feature>
<dbReference type="SUPFAM" id="SSF58104">
    <property type="entry name" value="Methyl-accepting chemotaxis protein (MCP) signaling domain"/>
    <property type="match status" value="1"/>
</dbReference>
<keyword evidence="6" id="KW-0175">Coiled coil</keyword>
<dbReference type="CDD" id="cd11386">
    <property type="entry name" value="MCP_signal"/>
    <property type="match status" value="1"/>
</dbReference>
<sequence length="658" mass="72398">MSLSVVQRILIGFGSLLALLLVVAAVSISGSNTMQQHLKTVTGDVANITTESTILNDQLALSNIAVLRYLVTKAEQDLEAPFNQYTQGQTGFSDTTVRLNDALTDHPELVQTLQQIQTKSSGFFDTAEFALKNHKHSIQLQQELANMKLDWIESLEFGMDDLTAIESYPESKEQEFAASYIRSQLSSLIDLTNDYFDLTDLGELASMRTEMTKGFARIGDLSQKLNDGDMNSLLTEFIDNLQSDDGVVNAHYTFNKLNKESESAANRLMESMQQLQQHSAQLLADVSAIRVEARDDAMLASQLSRSVTYVSVVISIIAALIVALWVSRSIRTPLAEVMRVLGDVAKGDFTQHSNVKTKDEFGELSKWVNSLVARLKDVMQQVSEASGKVENAAHQTHEIAETSQHLMSSQNEKTTGVASAMTEMAATVNEVAKNAENSLNKIQSVDKNAEESRDKMQHNIDEVEKLVAQLEHSTTLVNNVNEHSKNIDQILEVIQGIAEQTNLLALNAAIEAARAGEQGRGFAVVADEVRTLATRTHQSTEEIQTVIQQLQKGVKETVVSMEQCRNNAYTSMDEARNVGTTLDSLRSMMSDIRDLSMQIATAAEQQSLVAQEINQSVHEISDSSETASAEALKGQRSSLSMTELAAEQMQLVAQFKTQ</sequence>
<dbReference type="SMART" id="SM00283">
    <property type="entry name" value="MA"/>
    <property type="match status" value="1"/>
</dbReference>
<dbReference type="PRINTS" id="PR00260">
    <property type="entry name" value="CHEMTRNSDUCR"/>
</dbReference>
<dbReference type="KEGG" id="mme:Marme_3933"/>
<keyword evidence="7" id="KW-0812">Transmembrane</keyword>
<dbReference type="AlphaFoldDB" id="F2JYL3"/>
<dbReference type="RefSeq" id="WP_013663044.1">
    <property type="nucleotide sequence ID" value="NC_015276.1"/>
</dbReference>
<dbReference type="GO" id="GO:0004888">
    <property type="term" value="F:transmembrane signaling receptor activity"/>
    <property type="evidence" value="ECO:0007669"/>
    <property type="project" value="InterPro"/>
</dbReference>
<evidence type="ECO:0000259" key="10">
    <source>
        <dbReference type="PROSITE" id="PS50885"/>
    </source>
</evidence>
<evidence type="ECO:0000256" key="6">
    <source>
        <dbReference type="SAM" id="Coils"/>
    </source>
</evidence>
<evidence type="ECO:0000256" key="4">
    <source>
        <dbReference type="ARBA" id="ARBA00029447"/>
    </source>
</evidence>
<protein>
    <submittedName>
        <fullName evidence="11">Methyl-accepting chemotaxis sensory transducer</fullName>
    </submittedName>
</protein>
<dbReference type="EMBL" id="CP002583">
    <property type="protein sequence ID" value="ADZ93142.1"/>
    <property type="molecule type" value="Genomic_DNA"/>
</dbReference>
<dbReference type="Proteomes" id="UP000001062">
    <property type="component" value="Chromosome"/>
</dbReference>
<keyword evidence="7" id="KW-0472">Membrane</keyword>
<keyword evidence="7" id="KW-1133">Transmembrane helix</keyword>
<evidence type="ECO:0000259" key="9">
    <source>
        <dbReference type="PROSITE" id="PS50192"/>
    </source>
</evidence>
<dbReference type="Gene3D" id="1.10.287.950">
    <property type="entry name" value="Methyl-accepting chemotaxis protein"/>
    <property type="match status" value="1"/>
</dbReference>
<keyword evidence="12" id="KW-1185">Reference proteome</keyword>
<organism evidence="11 12">
    <name type="scientific">Marinomonas mediterranea (strain ATCC 700492 / JCM 21426 / NBRC 103028 / MMB-1)</name>
    <dbReference type="NCBI Taxonomy" id="717774"/>
    <lineage>
        <taxon>Bacteria</taxon>
        <taxon>Pseudomonadati</taxon>
        <taxon>Pseudomonadota</taxon>
        <taxon>Gammaproteobacteria</taxon>
        <taxon>Oceanospirillales</taxon>
        <taxon>Oceanospirillaceae</taxon>
        <taxon>Marinomonas</taxon>
    </lineage>
</organism>
<feature type="domain" description="Methyl-accepting transducer" evidence="8">
    <location>
        <begin position="385"/>
        <end position="621"/>
    </location>
</feature>
<name>F2JYL3_MARM1</name>
<dbReference type="InterPro" id="IPR000727">
    <property type="entry name" value="T_SNARE_dom"/>
</dbReference>
<dbReference type="PROSITE" id="PS50192">
    <property type="entry name" value="T_SNARE"/>
    <property type="match status" value="1"/>
</dbReference>
<keyword evidence="2" id="KW-0997">Cell inner membrane</keyword>
<accession>F2JYL3</accession>
<dbReference type="PANTHER" id="PTHR32089">
    <property type="entry name" value="METHYL-ACCEPTING CHEMOTAXIS PROTEIN MCPB"/>
    <property type="match status" value="1"/>
</dbReference>
<dbReference type="SMART" id="SM00304">
    <property type="entry name" value="HAMP"/>
    <property type="match status" value="1"/>
</dbReference>
<evidence type="ECO:0000313" key="11">
    <source>
        <dbReference type="EMBL" id="ADZ93142.1"/>
    </source>
</evidence>
<feature type="coiled-coil region" evidence="6">
    <location>
        <begin position="435"/>
        <end position="473"/>
    </location>
</feature>
<evidence type="ECO:0000256" key="3">
    <source>
        <dbReference type="ARBA" id="ARBA00023224"/>
    </source>
</evidence>
<feature type="transmembrane region" description="Helical" evidence="7">
    <location>
        <begin position="307"/>
        <end position="326"/>
    </location>
</feature>
<dbReference type="GO" id="GO:0007165">
    <property type="term" value="P:signal transduction"/>
    <property type="evidence" value="ECO:0007669"/>
    <property type="project" value="UniProtKB-KW"/>
</dbReference>
<dbReference type="STRING" id="717774.Marme_3933"/>
<dbReference type="HOGENOM" id="CLU_000445_107_27_6"/>
<keyword evidence="3 5" id="KW-0807">Transducer</keyword>
<dbReference type="PROSITE" id="PS50111">
    <property type="entry name" value="CHEMOTAXIS_TRANSDUC_2"/>
    <property type="match status" value="1"/>
</dbReference>
<dbReference type="InterPro" id="IPR003660">
    <property type="entry name" value="HAMP_dom"/>
</dbReference>
<dbReference type="Pfam" id="PF00672">
    <property type="entry name" value="HAMP"/>
    <property type="match status" value="1"/>
</dbReference>
<dbReference type="PANTHER" id="PTHR32089:SF70">
    <property type="entry name" value="ENERGY TAXIS MODULATING METHYL ACCEPTING SENSORY TRANSDUCER"/>
    <property type="match status" value="1"/>
</dbReference>
<evidence type="ECO:0000256" key="1">
    <source>
        <dbReference type="ARBA" id="ARBA00004429"/>
    </source>
</evidence>
<evidence type="ECO:0000256" key="7">
    <source>
        <dbReference type="SAM" id="Phobius"/>
    </source>
</evidence>
<comment type="subcellular location">
    <subcellularLocation>
        <location evidence="1">Cell inner membrane</location>
        <topology evidence="1">Multi-pass membrane protein</topology>
    </subcellularLocation>
</comment>
<dbReference type="Pfam" id="PF00015">
    <property type="entry name" value="MCPsignal"/>
    <property type="match status" value="1"/>
</dbReference>
<dbReference type="GO" id="GO:0005886">
    <property type="term" value="C:plasma membrane"/>
    <property type="evidence" value="ECO:0007669"/>
    <property type="project" value="UniProtKB-SubCell"/>
</dbReference>
<proteinExistence type="inferred from homology"/>
<dbReference type="PATRIC" id="fig|717774.3.peg.4057"/>
<evidence type="ECO:0000256" key="2">
    <source>
        <dbReference type="ARBA" id="ARBA00022519"/>
    </source>
</evidence>
<evidence type="ECO:0000256" key="5">
    <source>
        <dbReference type="PROSITE-ProRule" id="PRU00284"/>
    </source>
</evidence>
<dbReference type="PROSITE" id="PS50885">
    <property type="entry name" value="HAMP"/>
    <property type="match status" value="1"/>
</dbReference>
<dbReference type="CDD" id="cd06225">
    <property type="entry name" value="HAMP"/>
    <property type="match status" value="1"/>
</dbReference>
<gene>
    <name evidence="11" type="ordered locus">Marme_3933</name>
</gene>
<feature type="domain" description="T-SNARE coiled-coil homology" evidence="9">
    <location>
        <begin position="581"/>
        <end position="634"/>
    </location>
</feature>
<evidence type="ECO:0000313" key="12">
    <source>
        <dbReference type="Proteomes" id="UP000001062"/>
    </source>
</evidence>
<evidence type="ECO:0000259" key="8">
    <source>
        <dbReference type="PROSITE" id="PS50111"/>
    </source>
</evidence>
<comment type="similarity">
    <text evidence="4">Belongs to the methyl-accepting chemotaxis (MCP) protein family.</text>
</comment>
<dbReference type="FunFam" id="1.10.287.950:FF:000001">
    <property type="entry name" value="Methyl-accepting chemotaxis sensory transducer"/>
    <property type="match status" value="1"/>
</dbReference>
<dbReference type="InterPro" id="IPR004090">
    <property type="entry name" value="Chemotax_Me-accpt_rcpt"/>
</dbReference>
<dbReference type="InterPro" id="IPR004089">
    <property type="entry name" value="MCPsignal_dom"/>
</dbReference>
<dbReference type="GO" id="GO:0006935">
    <property type="term" value="P:chemotaxis"/>
    <property type="evidence" value="ECO:0007669"/>
    <property type="project" value="InterPro"/>
</dbReference>
<reference evidence="11 12" key="1">
    <citation type="journal article" date="2012" name="Stand. Genomic Sci.">
        <title>Complete genome sequence of the melanogenic marine bacterium Marinomonas mediterranea type strain (MMB-1(T)).</title>
        <authorList>
            <person name="Lucas-Elio P."/>
            <person name="Goodwin L."/>
            <person name="Woyke T."/>
            <person name="Pitluck S."/>
            <person name="Nolan M."/>
            <person name="Kyrpides N.C."/>
            <person name="Detter J.C."/>
            <person name="Copeland A."/>
            <person name="Teshima H."/>
            <person name="Bruce D."/>
            <person name="Detter C."/>
            <person name="Tapia R."/>
            <person name="Han S."/>
            <person name="Land M.L."/>
            <person name="Ivanova N."/>
            <person name="Mikhailova N."/>
            <person name="Johnston A.W."/>
            <person name="Sanchez-Amat A."/>
        </authorList>
    </citation>
    <scope>NUCLEOTIDE SEQUENCE [LARGE SCALE GENOMIC DNA]</scope>
    <source>
        <strain evidence="12">ATCC 700492 / JCM 21426 / NBRC 103028 / MMB-1</strain>
    </source>
</reference>
<keyword evidence="2" id="KW-1003">Cell membrane</keyword>
<dbReference type="eggNOG" id="COG0840">
    <property type="taxonomic scope" value="Bacteria"/>
</dbReference>
<feature type="domain" description="HAMP" evidence="10">
    <location>
        <begin position="328"/>
        <end position="380"/>
    </location>
</feature>